<dbReference type="Pfam" id="PF00072">
    <property type="entry name" value="Response_reg"/>
    <property type="match status" value="1"/>
</dbReference>
<dbReference type="SUPFAM" id="SSF52172">
    <property type="entry name" value="CheY-like"/>
    <property type="match status" value="1"/>
</dbReference>
<dbReference type="Gene3D" id="3.40.50.2300">
    <property type="match status" value="1"/>
</dbReference>
<dbReference type="GO" id="GO:0000160">
    <property type="term" value="P:phosphorelay signal transduction system"/>
    <property type="evidence" value="ECO:0007669"/>
    <property type="project" value="InterPro"/>
</dbReference>
<dbReference type="PROSITE" id="PS50110">
    <property type="entry name" value="RESPONSE_REGULATORY"/>
    <property type="match status" value="1"/>
</dbReference>
<dbReference type="InterPro" id="IPR011006">
    <property type="entry name" value="CheY-like_superfamily"/>
</dbReference>
<feature type="modified residue" description="4-aspartylphosphate" evidence="1">
    <location>
        <position position="53"/>
    </location>
</feature>
<evidence type="ECO:0000259" key="2">
    <source>
        <dbReference type="PROSITE" id="PS50110"/>
    </source>
</evidence>
<dbReference type="InterPro" id="IPR001789">
    <property type="entry name" value="Sig_transdc_resp-reg_receiver"/>
</dbReference>
<name>A0A0F0CKG9_9BACT</name>
<accession>A0A0F0CKG9</accession>
<reference evidence="3" key="1">
    <citation type="submission" date="2015-02" db="EMBL/GenBank/DDBJ databases">
        <title>Single-cell genomics of uncultivated deep-branching MTB reveals a conserved set of magnetosome genes.</title>
        <authorList>
            <person name="Kolinko S."/>
            <person name="Richter M."/>
            <person name="Glockner F.O."/>
            <person name="Brachmann A."/>
            <person name="Schuler D."/>
        </authorList>
    </citation>
    <scope>NUCLEOTIDE SEQUENCE [LARGE SCALE GENOMIC DNA]</scope>
    <source>
        <strain evidence="3">SKK-01</strain>
    </source>
</reference>
<evidence type="ECO:0000313" key="4">
    <source>
        <dbReference type="Proteomes" id="UP000033428"/>
    </source>
</evidence>
<keyword evidence="1" id="KW-0597">Phosphoprotein</keyword>
<evidence type="ECO:0000256" key="1">
    <source>
        <dbReference type="PROSITE-ProRule" id="PRU00169"/>
    </source>
</evidence>
<dbReference type="CDD" id="cd00156">
    <property type="entry name" value="REC"/>
    <property type="match status" value="1"/>
</dbReference>
<comment type="caution">
    <text evidence="3">The sequence shown here is derived from an EMBL/GenBank/DDBJ whole genome shotgun (WGS) entry which is preliminary data.</text>
</comment>
<sequence>MNKKILLVEPVKEEGVFLKKELSAEGYEITVIENPNDIRPSLSKEKFDAILMDIDVPATYGNLLEICKDIKRENFFNDLALIAQTDGENTEKIEESIDAGFDNFIFDYSKRGVIPKEAFKDSLGSAKIRREKKTIDRYRIELLLETADHRATQEKFLKFINLIVEKLIFKKINFLLGENTAKVLFKRAVELSMDKYPFLSKLSFERGKPNINELVSHTADIQFDQLKMGLKEYVNNFLELIEVLTQDIVVGIHAKTVHLQV</sequence>
<dbReference type="EMBL" id="JYNY01000495">
    <property type="protein sequence ID" value="KJJ83722.1"/>
    <property type="molecule type" value="Genomic_DNA"/>
</dbReference>
<gene>
    <name evidence="3" type="ORF">OMAG_002381</name>
</gene>
<proteinExistence type="predicted"/>
<organism evidence="3 4">
    <name type="scientific">Candidatus Omnitrophus magneticus</name>
    <dbReference type="NCBI Taxonomy" id="1609969"/>
    <lineage>
        <taxon>Bacteria</taxon>
        <taxon>Pseudomonadati</taxon>
        <taxon>Candidatus Omnitrophota</taxon>
        <taxon>Candidatus Omnitrophus</taxon>
    </lineage>
</organism>
<feature type="domain" description="Response regulatory" evidence="2">
    <location>
        <begin position="4"/>
        <end position="122"/>
    </location>
</feature>
<dbReference type="Proteomes" id="UP000033428">
    <property type="component" value="Unassembled WGS sequence"/>
</dbReference>
<protein>
    <submittedName>
        <fullName evidence="3">Two component transcriptional regulator</fullName>
    </submittedName>
</protein>
<dbReference type="AlphaFoldDB" id="A0A0F0CKG9"/>
<evidence type="ECO:0000313" key="3">
    <source>
        <dbReference type="EMBL" id="KJJ83722.1"/>
    </source>
</evidence>
<keyword evidence="4" id="KW-1185">Reference proteome</keyword>